<protein>
    <submittedName>
        <fullName evidence="2">Uncharacterized protein</fullName>
    </submittedName>
</protein>
<sequence>MLPDRPQNCECLIAWDDRMGDKGCSRPCWTTSRVSRSARPALPSPQPQRARREAPLAHRCLAQPLHISGTQVRLHKHSLSVSSWSLCTIEGIINNGLSAPGLPDLSTLTASLGRLDSAPRRLAVMSAGDWAGHSTSADVRPQAMPRGSRHAPAAQSRQLQNDHLLRRHSRPVTPSCAGLCRYGRCRSCRDGEVTRRSQRERQK</sequence>
<keyword evidence="3" id="KW-1185">Reference proteome</keyword>
<reference evidence="2 3" key="1">
    <citation type="submission" date="2019-06" db="EMBL/GenBank/DDBJ databases">
        <title>Genomic Encyclopedia of Type Strains, Phase IV (KMG-V): Genome sequencing to study the core and pangenomes of soil and plant-associated prokaryotes.</title>
        <authorList>
            <person name="Whitman W."/>
        </authorList>
    </citation>
    <scope>NUCLEOTIDE SEQUENCE [LARGE SCALE GENOMIC DNA]</scope>
    <source>
        <strain evidence="2 3">BR 10556</strain>
    </source>
</reference>
<feature type="region of interest" description="Disordered" evidence="1">
    <location>
        <begin position="129"/>
        <end position="170"/>
    </location>
</feature>
<evidence type="ECO:0000256" key="1">
    <source>
        <dbReference type="SAM" id="MobiDB-lite"/>
    </source>
</evidence>
<name>A0A560JA50_9BRAD</name>
<dbReference type="Proteomes" id="UP000315914">
    <property type="component" value="Unassembled WGS sequence"/>
</dbReference>
<evidence type="ECO:0000313" key="3">
    <source>
        <dbReference type="Proteomes" id="UP000315914"/>
    </source>
</evidence>
<evidence type="ECO:0000313" key="2">
    <source>
        <dbReference type="EMBL" id="TWB67926.1"/>
    </source>
</evidence>
<dbReference type="AlphaFoldDB" id="A0A560JA50"/>
<organism evidence="2 3">
    <name type="scientific">Bradyrhizobium sacchari</name>
    <dbReference type="NCBI Taxonomy" id="1399419"/>
    <lineage>
        <taxon>Bacteria</taxon>
        <taxon>Pseudomonadati</taxon>
        <taxon>Pseudomonadota</taxon>
        <taxon>Alphaproteobacteria</taxon>
        <taxon>Hyphomicrobiales</taxon>
        <taxon>Nitrobacteraceae</taxon>
        <taxon>Bradyrhizobium</taxon>
    </lineage>
</organism>
<dbReference type="EMBL" id="VITW01000013">
    <property type="protein sequence ID" value="TWB67926.1"/>
    <property type="molecule type" value="Genomic_DNA"/>
</dbReference>
<proteinExistence type="predicted"/>
<accession>A0A560JA50</accession>
<comment type="caution">
    <text evidence="2">The sequence shown here is derived from an EMBL/GenBank/DDBJ whole genome shotgun (WGS) entry which is preliminary data.</text>
</comment>
<gene>
    <name evidence="2" type="ORF">FBZ95_11348</name>
</gene>